<feature type="region of interest" description="Disordered" evidence="1">
    <location>
        <begin position="28"/>
        <end position="79"/>
    </location>
</feature>
<feature type="chain" id="PRO_5041389918" evidence="3">
    <location>
        <begin position="20"/>
        <end position="181"/>
    </location>
</feature>
<keyword evidence="2" id="KW-0812">Transmembrane</keyword>
<dbReference type="EMBL" id="CATQJA010002606">
    <property type="protein sequence ID" value="CAJ0572747.1"/>
    <property type="molecule type" value="Genomic_DNA"/>
</dbReference>
<keyword evidence="3" id="KW-0732">Signal</keyword>
<dbReference type="Proteomes" id="UP001177023">
    <property type="component" value="Unassembled WGS sequence"/>
</dbReference>
<accession>A0AA36CR97</accession>
<evidence type="ECO:0000256" key="3">
    <source>
        <dbReference type="SAM" id="SignalP"/>
    </source>
</evidence>
<keyword evidence="5" id="KW-1185">Reference proteome</keyword>
<proteinExistence type="predicted"/>
<reference evidence="4" key="1">
    <citation type="submission" date="2023-06" db="EMBL/GenBank/DDBJ databases">
        <authorList>
            <person name="Delattre M."/>
        </authorList>
    </citation>
    <scope>NUCLEOTIDE SEQUENCE</scope>
    <source>
        <strain evidence="4">AF72</strain>
    </source>
</reference>
<gene>
    <name evidence="4" type="ORF">MSPICULIGERA_LOCUS11127</name>
</gene>
<feature type="signal peptide" evidence="3">
    <location>
        <begin position="1"/>
        <end position="19"/>
    </location>
</feature>
<name>A0AA36CR97_9BILA</name>
<feature type="compositionally biased region" description="Low complexity" evidence="1">
    <location>
        <begin position="64"/>
        <end position="79"/>
    </location>
</feature>
<keyword evidence="2" id="KW-1133">Transmembrane helix</keyword>
<evidence type="ECO:0000256" key="1">
    <source>
        <dbReference type="SAM" id="MobiDB-lite"/>
    </source>
</evidence>
<evidence type="ECO:0000256" key="2">
    <source>
        <dbReference type="SAM" id="Phobius"/>
    </source>
</evidence>
<comment type="caution">
    <text evidence="4">The sequence shown here is derived from an EMBL/GenBank/DDBJ whole genome shotgun (WGS) entry which is preliminary data.</text>
</comment>
<sequence length="181" mass="19419">MILRAAIFGLLLFSTGLVAQSMDEEESVSIGNGQGFGSGNGHSEDDEDYVQGSGLPPDRPYATPPTVSKTPSTKAPVTTTTQQVKKSQSTIITQRPRIDPVTEATTTTTRRPIGKTTESNVQANAAWTNHLIIIMLIALILTLVILIGAVLICRGCSNKKRKYRTENQAASANGLLSKTDY</sequence>
<feature type="transmembrane region" description="Helical" evidence="2">
    <location>
        <begin position="131"/>
        <end position="153"/>
    </location>
</feature>
<evidence type="ECO:0000313" key="4">
    <source>
        <dbReference type="EMBL" id="CAJ0572747.1"/>
    </source>
</evidence>
<dbReference type="AlphaFoldDB" id="A0AA36CR97"/>
<feature type="non-terminal residue" evidence="4">
    <location>
        <position position="181"/>
    </location>
</feature>
<evidence type="ECO:0000313" key="5">
    <source>
        <dbReference type="Proteomes" id="UP001177023"/>
    </source>
</evidence>
<keyword evidence="2" id="KW-0472">Membrane</keyword>
<organism evidence="4 5">
    <name type="scientific">Mesorhabditis spiculigera</name>
    <dbReference type="NCBI Taxonomy" id="96644"/>
    <lineage>
        <taxon>Eukaryota</taxon>
        <taxon>Metazoa</taxon>
        <taxon>Ecdysozoa</taxon>
        <taxon>Nematoda</taxon>
        <taxon>Chromadorea</taxon>
        <taxon>Rhabditida</taxon>
        <taxon>Rhabditina</taxon>
        <taxon>Rhabditomorpha</taxon>
        <taxon>Rhabditoidea</taxon>
        <taxon>Rhabditidae</taxon>
        <taxon>Mesorhabditinae</taxon>
        <taxon>Mesorhabditis</taxon>
    </lineage>
</organism>
<protein>
    <submittedName>
        <fullName evidence="4">Uncharacterized protein</fullName>
    </submittedName>
</protein>